<feature type="domain" description="Ig-like" evidence="12">
    <location>
        <begin position="101"/>
        <end position="187"/>
    </location>
</feature>
<dbReference type="InterPro" id="IPR011162">
    <property type="entry name" value="MHC_I/II-like_Ag-recog"/>
</dbReference>
<keyword evidence="7" id="KW-1133">Transmembrane helix</keyword>
<comment type="function">
    <text evidence="1">Involved in the presentation of foreign antigens to the immune system.</text>
</comment>
<dbReference type="GO" id="GO:0001916">
    <property type="term" value="P:positive regulation of T cell mediated cytotoxicity"/>
    <property type="evidence" value="ECO:0007669"/>
    <property type="project" value="TreeGrafter"/>
</dbReference>
<dbReference type="Gene3D" id="3.30.500.10">
    <property type="entry name" value="MHC class I-like antigen recognition-like"/>
    <property type="match status" value="1"/>
</dbReference>
<dbReference type="InterPro" id="IPR037055">
    <property type="entry name" value="MHC_I-like_Ag-recog_sf"/>
</dbReference>
<dbReference type="InterPro" id="IPR050208">
    <property type="entry name" value="MHC_class-I_related"/>
</dbReference>
<dbReference type="InterPro" id="IPR003006">
    <property type="entry name" value="Ig/MHC_CS"/>
</dbReference>
<dbReference type="InterPro" id="IPR007110">
    <property type="entry name" value="Ig-like_dom"/>
</dbReference>
<dbReference type="Gene3D" id="2.60.40.10">
    <property type="entry name" value="Immunoglobulins"/>
    <property type="match status" value="1"/>
</dbReference>
<evidence type="ECO:0000259" key="12">
    <source>
        <dbReference type="PROSITE" id="PS50835"/>
    </source>
</evidence>
<dbReference type="InterPro" id="IPR011161">
    <property type="entry name" value="MHC_I-like_Ag-recog"/>
</dbReference>
<feature type="region of interest" description="Disordered" evidence="11">
    <location>
        <begin position="1"/>
        <end position="32"/>
    </location>
</feature>
<dbReference type="GO" id="GO:0006955">
    <property type="term" value="P:immune response"/>
    <property type="evidence" value="ECO:0007669"/>
    <property type="project" value="TreeGrafter"/>
</dbReference>
<reference evidence="13 14" key="1">
    <citation type="submission" date="2016-06" db="EMBL/GenBank/DDBJ databases">
        <title>The Draft Genome Sequence and Annotation of the Desert Woodrat Neotoma lepida.</title>
        <authorList>
            <person name="Campbell M."/>
            <person name="Oakeson K.F."/>
            <person name="Yandell M."/>
            <person name="Halpert J.R."/>
            <person name="Dearing D."/>
        </authorList>
    </citation>
    <scope>NUCLEOTIDE SEQUENCE [LARGE SCALE GENOMIC DNA]</scope>
    <source>
        <strain evidence="13">417</strain>
        <tissue evidence="13">Liver</tissue>
    </source>
</reference>
<dbReference type="PANTHER" id="PTHR16675:SF169">
    <property type="entry name" value="HLA CLASS I HISTOCOMPATIBILITY ANTIGEN, ALPHA CHAIN G"/>
    <property type="match status" value="1"/>
</dbReference>
<evidence type="ECO:0000256" key="7">
    <source>
        <dbReference type="ARBA" id="ARBA00022989"/>
    </source>
</evidence>
<dbReference type="GO" id="GO:0042612">
    <property type="term" value="C:MHC class I protein complex"/>
    <property type="evidence" value="ECO:0007669"/>
    <property type="project" value="UniProtKB-KW"/>
</dbReference>
<evidence type="ECO:0000256" key="10">
    <source>
        <dbReference type="ARBA" id="ARBA00023180"/>
    </source>
</evidence>
<dbReference type="GO" id="GO:0042605">
    <property type="term" value="F:peptide antigen binding"/>
    <property type="evidence" value="ECO:0007669"/>
    <property type="project" value="TreeGrafter"/>
</dbReference>
<evidence type="ECO:0000256" key="9">
    <source>
        <dbReference type="ARBA" id="ARBA00023157"/>
    </source>
</evidence>
<keyword evidence="8" id="KW-0472">Membrane</keyword>
<keyword evidence="10" id="KW-0325">Glycoprotein</keyword>
<keyword evidence="14" id="KW-1185">Reference proteome</keyword>
<dbReference type="OrthoDB" id="8929156at2759"/>
<dbReference type="InterPro" id="IPR013783">
    <property type="entry name" value="Ig-like_fold"/>
</dbReference>
<dbReference type="GO" id="GO:0005615">
    <property type="term" value="C:extracellular space"/>
    <property type="evidence" value="ECO:0007669"/>
    <property type="project" value="TreeGrafter"/>
</dbReference>
<evidence type="ECO:0000256" key="6">
    <source>
        <dbReference type="ARBA" id="ARBA00022859"/>
    </source>
</evidence>
<dbReference type="GO" id="GO:0030670">
    <property type="term" value="C:phagocytic vesicle membrane"/>
    <property type="evidence" value="ECO:0007669"/>
    <property type="project" value="UniProtKB-ARBA"/>
</dbReference>
<keyword evidence="4" id="KW-0490">MHC I</keyword>
<protein>
    <recommendedName>
        <fullName evidence="12">Ig-like domain-containing protein</fullName>
    </recommendedName>
</protein>
<comment type="similarity">
    <text evidence="3">Belongs to the MHC class I family.</text>
</comment>
<evidence type="ECO:0000256" key="11">
    <source>
        <dbReference type="SAM" id="MobiDB-lite"/>
    </source>
</evidence>
<keyword evidence="9" id="KW-1015">Disulfide bond</keyword>
<dbReference type="SUPFAM" id="SSF48726">
    <property type="entry name" value="Immunoglobulin"/>
    <property type="match status" value="1"/>
</dbReference>
<dbReference type="Pfam" id="PF07654">
    <property type="entry name" value="C1-set"/>
    <property type="match status" value="1"/>
</dbReference>
<dbReference type="InterPro" id="IPR036179">
    <property type="entry name" value="Ig-like_dom_sf"/>
</dbReference>
<accession>A0A1A6GDH9</accession>
<dbReference type="Proteomes" id="UP000092124">
    <property type="component" value="Unassembled WGS sequence"/>
</dbReference>
<evidence type="ECO:0000256" key="3">
    <source>
        <dbReference type="ARBA" id="ARBA00006909"/>
    </source>
</evidence>
<evidence type="ECO:0000256" key="5">
    <source>
        <dbReference type="ARBA" id="ARBA00022692"/>
    </source>
</evidence>
<gene>
    <name evidence="13" type="ORF">A6R68_07556</name>
</gene>
<dbReference type="SMART" id="SM00407">
    <property type="entry name" value="IGc1"/>
    <property type="match status" value="1"/>
</dbReference>
<comment type="subcellular location">
    <subcellularLocation>
        <location evidence="2">Membrane</location>
        <topology evidence="2">Single-pass type I membrane protein</topology>
    </subcellularLocation>
</comment>
<dbReference type="GO" id="GO:0009897">
    <property type="term" value="C:external side of plasma membrane"/>
    <property type="evidence" value="ECO:0007669"/>
    <property type="project" value="TreeGrafter"/>
</dbReference>
<dbReference type="InterPro" id="IPR003597">
    <property type="entry name" value="Ig_C1-set"/>
</dbReference>
<name>A0A1A6GDH9_NEOLE</name>
<evidence type="ECO:0000256" key="8">
    <source>
        <dbReference type="ARBA" id="ARBA00023136"/>
    </source>
</evidence>
<keyword evidence="5" id="KW-0812">Transmembrane</keyword>
<comment type="caution">
    <text evidence="13">The sequence shown here is derived from an EMBL/GenBank/DDBJ whole genome shotgun (WGS) entry which is preliminary data.</text>
</comment>
<dbReference type="EMBL" id="LZPO01097743">
    <property type="protein sequence ID" value="OBS63904.1"/>
    <property type="molecule type" value="Genomic_DNA"/>
</dbReference>
<dbReference type="Pfam" id="PF00129">
    <property type="entry name" value="MHC_I"/>
    <property type="match status" value="1"/>
</dbReference>
<sequence length="246" mass="28126">MPVGHGLEPDEDSPTSGSPPAAPGHPGPDQASKGYVDDIQFMGFNSRAEIQRMAHWAPWMELQKPEYWEEQTRSILREKTFFKVVMKKVFHIHNQSMADTPKILVTHKIRTDGKITLRCLVLNFYSAEITLIWQRDGSNQSLHMEVIETRPAGDGTFQKWAAVVVPSGEEQRYTCHVNHEGLPEPITLRWGEEWDKTAGLSLTGLILVSPFPTVVLLQPWFMLKVVIYVYDTQNMRNNGERKIMRV</sequence>
<dbReference type="GO" id="GO:0098553">
    <property type="term" value="C:lumenal side of endoplasmic reticulum membrane"/>
    <property type="evidence" value="ECO:0007669"/>
    <property type="project" value="UniProtKB-ARBA"/>
</dbReference>
<dbReference type="GO" id="GO:0002486">
    <property type="term" value="P:antigen processing and presentation of endogenous peptide antigen via MHC class I via ER pathway, TAP-independent"/>
    <property type="evidence" value="ECO:0007669"/>
    <property type="project" value="TreeGrafter"/>
</dbReference>
<evidence type="ECO:0000256" key="2">
    <source>
        <dbReference type="ARBA" id="ARBA00004479"/>
    </source>
</evidence>
<dbReference type="SUPFAM" id="SSF54452">
    <property type="entry name" value="MHC antigen-recognition domain"/>
    <property type="match status" value="1"/>
</dbReference>
<evidence type="ECO:0000256" key="4">
    <source>
        <dbReference type="ARBA" id="ARBA00022451"/>
    </source>
</evidence>
<evidence type="ECO:0000256" key="1">
    <source>
        <dbReference type="ARBA" id="ARBA00002297"/>
    </source>
</evidence>
<dbReference type="PANTHER" id="PTHR16675">
    <property type="entry name" value="MHC CLASS I-RELATED"/>
    <property type="match status" value="1"/>
</dbReference>
<evidence type="ECO:0000313" key="14">
    <source>
        <dbReference type="Proteomes" id="UP000092124"/>
    </source>
</evidence>
<dbReference type="AlphaFoldDB" id="A0A1A6GDH9"/>
<dbReference type="CDD" id="cd07698">
    <property type="entry name" value="IgC1_MHC_I_alpha3"/>
    <property type="match status" value="1"/>
</dbReference>
<dbReference type="GO" id="GO:0005102">
    <property type="term" value="F:signaling receptor binding"/>
    <property type="evidence" value="ECO:0007669"/>
    <property type="project" value="TreeGrafter"/>
</dbReference>
<evidence type="ECO:0000313" key="13">
    <source>
        <dbReference type="EMBL" id="OBS63904.1"/>
    </source>
</evidence>
<organism evidence="13 14">
    <name type="scientific">Neotoma lepida</name>
    <name type="common">Desert woodrat</name>
    <dbReference type="NCBI Taxonomy" id="56216"/>
    <lineage>
        <taxon>Eukaryota</taxon>
        <taxon>Metazoa</taxon>
        <taxon>Chordata</taxon>
        <taxon>Craniata</taxon>
        <taxon>Vertebrata</taxon>
        <taxon>Euteleostomi</taxon>
        <taxon>Mammalia</taxon>
        <taxon>Eutheria</taxon>
        <taxon>Euarchontoglires</taxon>
        <taxon>Glires</taxon>
        <taxon>Rodentia</taxon>
        <taxon>Myomorpha</taxon>
        <taxon>Muroidea</taxon>
        <taxon>Cricetidae</taxon>
        <taxon>Neotominae</taxon>
        <taxon>Neotoma</taxon>
    </lineage>
</organism>
<dbReference type="PROSITE" id="PS50835">
    <property type="entry name" value="IG_LIKE"/>
    <property type="match status" value="1"/>
</dbReference>
<keyword evidence="6" id="KW-0391">Immunity</keyword>
<proteinExistence type="inferred from homology"/>
<feature type="non-terminal residue" evidence="13">
    <location>
        <position position="246"/>
    </location>
</feature>
<dbReference type="GO" id="GO:0002476">
    <property type="term" value="P:antigen processing and presentation of endogenous peptide antigen via MHC class Ib"/>
    <property type="evidence" value="ECO:0007669"/>
    <property type="project" value="TreeGrafter"/>
</dbReference>
<dbReference type="PROSITE" id="PS00290">
    <property type="entry name" value="IG_MHC"/>
    <property type="match status" value="1"/>
</dbReference>
<dbReference type="FunFam" id="2.60.40.10:FF:000014">
    <property type="entry name" value="H-2 class I histocompatibility antigen, alpha chain"/>
    <property type="match status" value="1"/>
</dbReference>